<accession>A0A4R8EXQ0</accession>
<proteinExistence type="predicted"/>
<evidence type="ECO:0000313" key="1">
    <source>
        <dbReference type="EMBL" id="TDX15545.1"/>
    </source>
</evidence>
<organism evidence="1 2">
    <name type="scientific">Petrotoga sibirica</name>
    <dbReference type="NCBI Taxonomy" id="156202"/>
    <lineage>
        <taxon>Bacteria</taxon>
        <taxon>Thermotogati</taxon>
        <taxon>Thermotogota</taxon>
        <taxon>Thermotogae</taxon>
        <taxon>Petrotogales</taxon>
        <taxon>Petrotogaceae</taxon>
        <taxon>Petrotoga</taxon>
    </lineage>
</organism>
<sequence>MENVNFPKSFVWGVNSPFLSFLGNSREGSKNQIFENVEKDLYEQLSFLERLKKINSFSFNLNWDLLFLDPFCSCAMYNNFIEQLRKKEIEPIVNLIDFDFLSYNKREAIDNIKNEEKISIFIESIEKIVSAFKYNVQYYIVLNHTTEYLKRRFFKGTDVDNTALHETVQNLFNLYDKSVQIIKSINPYAKVSVSEEFNVDEQDMLDFVFSFMDVIVKGESSFFEKIAFKKSDIDFIGINFNDFTSNSEESTSLIRELSEGKNNIDLDEVIKRCSFKYNLPFLITQNIATGEDDSLKCRYLVNNLYKINQSLENNVKIFGYIYNSLSDIKINNHLLKTGLYRIDDKIRYISLRNFAKIYSNIIEDNEINERYLKYID</sequence>
<dbReference type="EMBL" id="SODZ01000006">
    <property type="protein sequence ID" value="TDX15545.1"/>
    <property type="molecule type" value="Genomic_DNA"/>
</dbReference>
<evidence type="ECO:0000313" key="2">
    <source>
        <dbReference type="Proteomes" id="UP000294817"/>
    </source>
</evidence>
<dbReference type="Proteomes" id="UP000294817">
    <property type="component" value="Unassembled WGS sequence"/>
</dbReference>
<keyword evidence="2" id="KW-1185">Reference proteome</keyword>
<dbReference type="InterPro" id="IPR017853">
    <property type="entry name" value="GH"/>
</dbReference>
<dbReference type="AlphaFoldDB" id="A0A4R8EXQ0"/>
<dbReference type="SUPFAM" id="SSF51445">
    <property type="entry name" value="(Trans)glycosidases"/>
    <property type="match status" value="1"/>
</dbReference>
<name>A0A4R8EXQ0_9BACT</name>
<gene>
    <name evidence="1" type="ORF">C8D74_10628</name>
</gene>
<comment type="caution">
    <text evidence="1">The sequence shown here is derived from an EMBL/GenBank/DDBJ whole genome shotgun (WGS) entry which is preliminary data.</text>
</comment>
<dbReference type="Gene3D" id="3.20.20.80">
    <property type="entry name" value="Glycosidases"/>
    <property type="match status" value="1"/>
</dbReference>
<protein>
    <submittedName>
        <fullName evidence="1">Beta-glucosidase/6-phospho-beta-glucosidase/beta-galactosidase</fullName>
    </submittedName>
</protein>
<reference evidence="1 2" key="1">
    <citation type="submission" date="2019-03" db="EMBL/GenBank/DDBJ databases">
        <title>Genomic Encyclopedia of Type Strains, Phase IV (KMG-IV): sequencing the most valuable type-strain genomes for metagenomic binning, comparative biology and taxonomic classification.</title>
        <authorList>
            <person name="Goeker M."/>
        </authorList>
    </citation>
    <scope>NUCLEOTIDE SEQUENCE [LARGE SCALE GENOMIC DNA]</scope>
    <source>
        <strain evidence="1 2">DSM 13575</strain>
    </source>
</reference>